<dbReference type="PANTHER" id="PTHR43126:SF1">
    <property type="entry name" value="D-ALANYL-D-ALANINE DIPEPTIDASE"/>
    <property type="match status" value="1"/>
</dbReference>
<comment type="cofactor">
    <cofactor evidence="9">
        <name>Zn(2+)</name>
        <dbReference type="ChEBI" id="CHEBI:29105"/>
    </cofactor>
    <text evidence="9">Binds 1 zinc ion per subunit.</text>
</comment>
<dbReference type="InterPro" id="IPR000755">
    <property type="entry name" value="A_A_dipeptidase"/>
</dbReference>
<feature type="transmembrane region" description="Helical" evidence="10">
    <location>
        <begin position="84"/>
        <end position="105"/>
    </location>
</feature>
<protein>
    <recommendedName>
        <fullName evidence="9">D-alanyl-D-alanine dipeptidase</fullName>
        <shortName evidence="9">D-Ala-D-Ala dipeptidase</shortName>
        <ecNumber evidence="9">3.4.13.22</ecNumber>
    </recommendedName>
</protein>
<dbReference type="PANTHER" id="PTHR43126">
    <property type="entry name" value="D-ALANYL-D-ALANINE DIPEPTIDASE"/>
    <property type="match status" value="1"/>
</dbReference>
<dbReference type="GO" id="GO:0160237">
    <property type="term" value="F:D-Ala-D-Ala dipeptidase activity"/>
    <property type="evidence" value="ECO:0007669"/>
    <property type="project" value="UniProtKB-EC"/>
</dbReference>
<feature type="binding site" evidence="9">
    <location>
        <position position="197"/>
    </location>
    <ligand>
        <name>Zn(2+)</name>
        <dbReference type="ChEBI" id="CHEBI:29105"/>
        <note>catalytic</note>
    </ligand>
</feature>
<keyword evidence="4 9" id="KW-0378">Hydrolase</keyword>
<reference evidence="11" key="3">
    <citation type="submission" date="2019-06" db="EMBL/GenBank/DDBJ databases">
        <authorList>
            <consortium name="GenomeTrakr network: Whole genome sequencing for foodborne pathogen traceback"/>
        </authorList>
    </citation>
    <scope>NUCLEOTIDE SEQUENCE</scope>
    <source>
        <strain evidence="11">WAPHL_SAL-A00848</strain>
    </source>
</reference>
<feature type="binding site" evidence="9">
    <location>
        <position position="204"/>
    </location>
    <ligand>
        <name>Zn(2+)</name>
        <dbReference type="ChEBI" id="CHEBI:29105"/>
        <note>catalytic</note>
    </ligand>
</feature>
<comment type="similarity">
    <text evidence="9">Belongs to the peptidase M15D family.</text>
</comment>
<keyword evidence="8" id="KW-0961">Cell wall biogenesis/degradation</keyword>
<comment type="caution">
    <text evidence="15">The sequence shown here is derived from an EMBL/GenBank/DDBJ whole genome shotgun (WGS) entry which is preliminary data.</text>
</comment>
<keyword evidence="6 9" id="KW-0224">Dipeptidase</keyword>
<dbReference type="GO" id="GO:0006508">
    <property type="term" value="P:proteolysis"/>
    <property type="evidence" value="ECO:0007669"/>
    <property type="project" value="UniProtKB-KW"/>
</dbReference>
<keyword evidence="10" id="KW-1133">Transmembrane helix</keyword>
<evidence type="ECO:0000256" key="10">
    <source>
        <dbReference type="SAM" id="Phobius"/>
    </source>
</evidence>
<keyword evidence="2 9" id="KW-0645">Protease</keyword>
<dbReference type="SUPFAM" id="SSF55166">
    <property type="entry name" value="Hedgehog/DD-peptidase"/>
    <property type="match status" value="1"/>
</dbReference>
<dbReference type="EMBL" id="DAARWR010000001">
    <property type="protein sequence ID" value="HAE4239096.1"/>
    <property type="molecule type" value="Genomic_DNA"/>
</dbReference>
<reference evidence="15" key="1">
    <citation type="journal article" date="2018" name="Genome Biol.">
        <title>SKESA: strategic k-mer extension for scrupulous assemblies.</title>
        <authorList>
            <person name="Souvorov A."/>
            <person name="Agarwala R."/>
            <person name="Lipman D.J."/>
        </authorList>
    </citation>
    <scope>NUCLEOTIDE SEQUENCE</scope>
    <source>
        <strain evidence="13">N13-01313</strain>
        <strain evidence="15">N13-01327</strain>
        <strain evidence="12">NVSL 4960</strain>
        <strain evidence="14">SH12-013</strain>
    </source>
</reference>
<name>A0A5I7D065_SALET</name>
<dbReference type="EC" id="3.4.13.22" evidence="9"/>
<dbReference type="EMBL" id="DAARNT010000001">
    <property type="protein sequence ID" value="HAE3109476.1"/>
    <property type="molecule type" value="Genomic_DNA"/>
</dbReference>
<evidence type="ECO:0000256" key="4">
    <source>
        <dbReference type="ARBA" id="ARBA00022801"/>
    </source>
</evidence>
<dbReference type="GO" id="GO:0008270">
    <property type="term" value="F:zinc ion binding"/>
    <property type="evidence" value="ECO:0007669"/>
    <property type="project" value="UniProtKB-UniRule"/>
</dbReference>
<dbReference type="EMBL" id="AAGBEP010000001">
    <property type="protein sequence ID" value="EBM0991885.1"/>
    <property type="molecule type" value="Genomic_DNA"/>
</dbReference>
<evidence type="ECO:0000256" key="7">
    <source>
        <dbReference type="ARBA" id="ARBA00023049"/>
    </source>
</evidence>
<evidence type="ECO:0000256" key="9">
    <source>
        <dbReference type="HAMAP-Rule" id="MF_01924"/>
    </source>
</evidence>
<reference evidence="15" key="2">
    <citation type="submission" date="2018-07" db="EMBL/GenBank/DDBJ databases">
        <authorList>
            <consortium name="NCBI Pathogen Detection Project"/>
        </authorList>
    </citation>
    <scope>NUCLEOTIDE SEQUENCE</scope>
    <source>
        <strain evidence="13">N13-01313</strain>
        <strain evidence="15">N13-01327</strain>
        <strain evidence="12">NVSL 4960</strain>
        <strain evidence="14">SH12-013</strain>
    </source>
</reference>
<evidence type="ECO:0000313" key="15">
    <source>
        <dbReference type="EMBL" id="HAE9929721.1"/>
    </source>
</evidence>
<dbReference type="RefSeq" id="WP_000747897.1">
    <property type="nucleotide sequence ID" value="NZ_CP012930.1"/>
</dbReference>
<evidence type="ECO:0000313" key="13">
    <source>
        <dbReference type="EMBL" id="HAE3109476.1"/>
    </source>
</evidence>
<accession>A0A5I7D065</accession>
<evidence type="ECO:0000313" key="14">
    <source>
        <dbReference type="EMBL" id="HAE4239096.1"/>
    </source>
</evidence>
<feature type="transmembrane region" description="Helical" evidence="10">
    <location>
        <begin position="26"/>
        <end position="44"/>
    </location>
</feature>
<evidence type="ECO:0000256" key="5">
    <source>
        <dbReference type="ARBA" id="ARBA00022833"/>
    </source>
</evidence>
<evidence type="ECO:0000256" key="8">
    <source>
        <dbReference type="ARBA" id="ARBA00023316"/>
    </source>
</evidence>
<keyword evidence="10" id="KW-0812">Transmembrane</keyword>
<keyword evidence="5 9" id="KW-0862">Zinc</keyword>
<evidence type="ECO:0000256" key="1">
    <source>
        <dbReference type="ARBA" id="ARBA00001362"/>
    </source>
</evidence>
<dbReference type="HAMAP" id="MF_01924">
    <property type="entry name" value="A_A_dipeptidase"/>
    <property type="match status" value="1"/>
</dbReference>
<feature type="binding site" evidence="9">
    <location>
        <position position="288"/>
    </location>
    <ligand>
        <name>Zn(2+)</name>
        <dbReference type="ChEBI" id="CHEBI:29105"/>
        <note>catalytic</note>
    </ligand>
</feature>
<dbReference type="Gene3D" id="3.30.1380.10">
    <property type="match status" value="1"/>
</dbReference>
<dbReference type="Pfam" id="PF01427">
    <property type="entry name" value="Peptidase_M15"/>
    <property type="match status" value="2"/>
</dbReference>
<keyword evidence="10" id="KW-0472">Membrane</keyword>
<dbReference type="AlphaFoldDB" id="A0A5I7D065"/>
<dbReference type="InterPro" id="IPR009045">
    <property type="entry name" value="Zn_M74/Hedgehog-like"/>
</dbReference>
<evidence type="ECO:0000256" key="3">
    <source>
        <dbReference type="ARBA" id="ARBA00022723"/>
    </source>
</evidence>
<comment type="function">
    <text evidence="9">Catalyzes hydrolysis of the D-alanyl-D-alanine dipeptide.</text>
</comment>
<dbReference type="EMBL" id="DAATSP010000002">
    <property type="protein sequence ID" value="HAE9929721.1"/>
    <property type="molecule type" value="Genomic_DNA"/>
</dbReference>
<evidence type="ECO:0000256" key="6">
    <source>
        <dbReference type="ARBA" id="ARBA00022997"/>
    </source>
</evidence>
<organism evidence="15">
    <name type="scientific">Salmonella enterica subsp. enterica serovar Heidelberg</name>
    <dbReference type="NCBI Taxonomy" id="611"/>
    <lineage>
        <taxon>Bacteria</taxon>
        <taxon>Pseudomonadati</taxon>
        <taxon>Pseudomonadota</taxon>
        <taxon>Gammaproteobacteria</taxon>
        <taxon>Enterobacterales</taxon>
        <taxon>Enterobacteriaceae</taxon>
        <taxon>Salmonella</taxon>
    </lineage>
</organism>
<proteinExistence type="inferred from homology"/>
<dbReference type="EMBL" id="DAAAKA010000002">
    <property type="protein sequence ID" value="HAA0832338.1"/>
    <property type="molecule type" value="Genomic_DNA"/>
</dbReference>
<comment type="catalytic activity">
    <reaction evidence="1 9">
        <text>D-alanyl-D-alanine + H2O = 2 D-alanine</text>
        <dbReference type="Rhea" id="RHEA:20661"/>
        <dbReference type="ChEBI" id="CHEBI:15377"/>
        <dbReference type="ChEBI" id="CHEBI:57416"/>
        <dbReference type="ChEBI" id="CHEBI:57822"/>
        <dbReference type="EC" id="3.4.13.22"/>
    </reaction>
</comment>
<gene>
    <name evidence="9" type="primary">ddpX</name>
    <name evidence="11" type="ORF">AHN77_00365</name>
    <name evidence="13" type="ORF">G3426_000387</name>
    <name evidence="14" type="ORF">G4B73_000384</name>
    <name evidence="15" type="ORF">G4W03_001067</name>
    <name evidence="12" type="ORF">GDN63_03805</name>
</gene>
<keyword evidence="3 9" id="KW-0479">Metal-binding</keyword>
<feature type="active site" description="Proton donor/acceptor" evidence="9">
    <location>
        <position position="285"/>
    </location>
</feature>
<feature type="site" description="Transition state stabilizer" evidence="9">
    <location>
        <position position="152"/>
    </location>
</feature>
<evidence type="ECO:0000313" key="12">
    <source>
        <dbReference type="EMBL" id="HAA0832338.1"/>
    </source>
</evidence>
<dbReference type="GO" id="GO:0008237">
    <property type="term" value="F:metallopeptidase activity"/>
    <property type="evidence" value="ECO:0007669"/>
    <property type="project" value="UniProtKB-KW"/>
</dbReference>
<evidence type="ECO:0000313" key="11">
    <source>
        <dbReference type="EMBL" id="EBM0991885.1"/>
    </source>
</evidence>
<dbReference type="CDD" id="cd14817">
    <property type="entry name" value="D-Ala-D-Ala_dipeptidase_VanX"/>
    <property type="match status" value="1"/>
</dbReference>
<dbReference type="GO" id="GO:0071555">
    <property type="term" value="P:cell wall organization"/>
    <property type="evidence" value="ECO:0007669"/>
    <property type="project" value="UniProtKB-KW"/>
</dbReference>
<evidence type="ECO:0000256" key="2">
    <source>
        <dbReference type="ARBA" id="ARBA00022670"/>
    </source>
</evidence>
<keyword evidence="7 9" id="KW-0482">Metalloprotease</keyword>
<sequence length="309" mass="35436">MKKSDGEIHEKTASWGILQSEWLRKCGRLLLLLLYRFVIGWAFFQLLAMIVAGIFLLGILLFHPIIFVQTIAITEKLNHASLDLWHILKLCLWHYGIIAGFIFMAECTLSKSIRQVQRLSKKFGRPAANAVKQVADRLRPFGLTLKIYDCYRPQSAVNDFIAWAKDPSQNQMKNEFYPLVEKKRLFEEGYLAARSGHSRGSTLDLTIVPLDSKIPIYHPGRPLVNCTASVAQRSPDNSLDFGTGFDCFSPLSHPDNVMLTAQQRANRLLLQTLMRDAGFTPLDTEWWHFSLTHEPYPNTWFDFPVKQRP</sequence>